<evidence type="ECO:0000313" key="2">
    <source>
        <dbReference type="EMBL" id="MFD1543492.1"/>
    </source>
</evidence>
<dbReference type="EMBL" id="JBHUCM010000038">
    <property type="protein sequence ID" value="MFD1543492.1"/>
    <property type="molecule type" value="Genomic_DNA"/>
</dbReference>
<evidence type="ECO:0000313" key="3">
    <source>
        <dbReference type="Proteomes" id="UP001597097"/>
    </source>
</evidence>
<dbReference type="GO" id="GO:0004497">
    <property type="term" value="F:monooxygenase activity"/>
    <property type="evidence" value="ECO:0007669"/>
    <property type="project" value="UniProtKB-KW"/>
</dbReference>
<dbReference type="Pfam" id="PF03992">
    <property type="entry name" value="ABM"/>
    <property type="match status" value="1"/>
</dbReference>
<proteinExistence type="predicted"/>
<reference evidence="3" key="1">
    <citation type="journal article" date="2019" name="Int. J. Syst. Evol. Microbiol.">
        <title>The Global Catalogue of Microorganisms (GCM) 10K type strain sequencing project: providing services to taxonomists for standard genome sequencing and annotation.</title>
        <authorList>
            <consortium name="The Broad Institute Genomics Platform"/>
            <consortium name="The Broad Institute Genome Sequencing Center for Infectious Disease"/>
            <person name="Wu L."/>
            <person name="Ma J."/>
        </authorList>
    </citation>
    <scope>NUCLEOTIDE SEQUENCE [LARGE SCALE GENOMIC DNA]</scope>
    <source>
        <strain evidence="3">CGMCC 1.15399</strain>
    </source>
</reference>
<dbReference type="EC" id="1.14.-.-" evidence="2"/>
<keyword evidence="2" id="KW-0560">Oxidoreductase</keyword>
<keyword evidence="3" id="KW-1185">Reference proteome</keyword>
<dbReference type="InterPro" id="IPR007138">
    <property type="entry name" value="ABM_dom"/>
</dbReference>
<dbReference type="PROSITE" id="PS51725">
    <property type="entry name" value="ABM"/>
    <property type="match status" value="1"/>
</dbReference>
<feature type="domain" description="ABM" evidence="1">
    <location>
        <begin position="12"/>
        <end position="106"/>
    </location>
</feature>
<protein>
    <submittedName>
        <fullName evidence="2">Antibiotic biosynthesis monooxygenase family protein</fullName>
        <ecNumber evidence="2">1.14.-.-</ecNumber>
    </submittedName>
</protein>
<accession>A0ABW4GL66</accession>
<keyword evidence="2" id="KW-0503">Monooxygenase</keyword>
<gene>
    <name evidence="2" type="ORF">ACFSJ0_41065</name>
</gene>
<evidence type="ECO:0000259" key="1">
    <source>
        <dbReference type="PROSITE" id="PS51725"/>
    </source>
</evidence>
<dbReference type="RefSeq" id="WP_219529731.1">
    <property type="nucleotide sequence ID" value="NZ_JAHKRM010000007.1"/>
</dbReference>
<sequence length="108" mass="11866">MATTITLDAPVATLINVFTVQSDRQRELVELLTIATEEVMRHRPGFVTANIHASADGTRVVNYAQWESAADFQAMLADPEARVHMGQAAAIADHFDPHLYTVESVHHG</sequence>
<dbReference type="Proteomes" id="UP001597097">
    <property type="component" value="Unassembled WGS sequence"/>
</dbReference>
<name>A0ABW4GL66_9ACTN</name>
<organism evidence="2 3">
    <name type="scientific">Nonomuraea guangzhouensis</name>
    <dbReference type="NCBI Taxonomy" id="1291555"/>
    <lineage>
        <taxon>Bacteria</taxon>
        <taxon>Bacillati</taxon>
        <taxon>Actinomycetota</taxon>
        <taxon>Actinomycetes</taxon>
        <taxon>Streptosporangiales</taxon>
        <taxon>Streptosporangiaceae</taxon>
        <taxon>Nonomuraea</taxon>
    </lineage>
</organism>
<comment type="caution">
    <text evidence="2">The sequence shown here is derived from an EMBL/GenBank/DDBJ whole genome shotgun (WGS) entry which is preliminary data.</text>
</comment>